<keyword evidence="1" id="KW-1133">Transmembrane helix</keyword>
<reference evidence="3 4" key="2">
    <citation type="submission" date="2018-11" db="EMBL/GenBank/DDBJ databases">
        <authorList>
            <consortium name="Pathogen Informatics"/>
        </authorList>
    </citation>
    <scope>NUCLEOTIDE SEQUENCE [LARGE SCALE GENOMIC DNA]</scope>
</reference>
<dbReference type="EMBL" id="UYSL01021969">
    <property type="protein sequence ID" value="VDL79552.1"/>
    <property type="molecule type" value="Genomic_DNA"/>
</dbReference>
<feature type="signal peptide" evidence="2">
    <location>
        <begin position="1"/>
        <end position="17"/>
    </location>
</feature>
<dbReference type="AlphaFoldDB" id="A0A0N4YGL4"/>
<keyword evidence="1" id="KW-0472">Membrane</keyword>
<evidence type="ECO:0000313" key="5">
    <source>
        <dbReference type="WBParaSite" id="NBR_0001595701-mRNA-1"/>
    </source>
</evidence>
<gene>
    <name evidence="3" type="ORF">NBR_LOCUS15958</name>
</gene>
<name>A0A0N4YGL4_NIPBR</name>
<dbReference type="WBParaSite" id="NBR_0001595701-mRNA-1">
    <property type="protein sequence ID" value="NBR_0001595701-mRNA-1"/>
    <property type="gene ID" value="NBR_0001595701"/>
</dbReference>
<evidence type="ECO:0000256" key="2">
    <source>
        <dbReference type="SAM" id="SignalP"/>
    </source>
</evidence>
<feature type="transmembrane region" description="Helical" evidence="1">
    <location>
        <begin position="246"/>
        <end position="268"/>
    </location>
</feature>
<dbReference type="Proteomes" id="UP000271162">
    <property type="component" value="Unassembled WGS sequence"/>
</dbReference>
<protein>
    <submittedName>
        <fullName evidence="5">CHRD domain-containing protein</fullName>
    </submittedName>
</protein>
<keyword evidence="2" id="KW-0732">Signal</keyword>
<keyword evidence="4" id="KW-1185">Reference proteome</keyword>
<feature type="transmembrane region" description="Helical" evidence="1">
    <location>
        <begin position="293"/>
        <end position="312"/>
    </location>
</feature>
<keyword evidence="1" id="KW-0812">Transmembrane</keyword>
<accession>A0A0N4YGL4</accession>
<evidence type="ECO:0000313" key="3">
    <source>
        <dbReference type="EMBL" id="VDL79552.1"/>
    </source>
</evidence>
<evidence type="ECO:0000256" key="1">
    <source>
        <dbReference type="SAM" id="Phobius"/>
    </source>
</evidence>
<organism evidence="5">
    <name type="scientific">Nippostrongylus brasiliensis</name>
    <name type="common">Rat hookworm</name>
    <dbReference type="NCBI Taxonomy" id="27835"/>
    <lineage>
        <taxon>Eukaryota</taxon>
        <taxon>Metazoa</taxon>
        <taxon>Ecdysozoa</taxon>
        <taxon>Nematoda</taxon>
        <taxon>Chromadorea</taxon>
        <taxon>Rhabditida</taxon>
        <taxon>Rhabditina</taxon>
        <taxon>Rhabditomorpha</taxon>
        <taxon>Strongyloidea</taxon>
        <taxon>Heligmosomidae</taxon>
        <taxon>Nippostrongylus</taxon>
    </lineage>
</organism>
<reference evidence="5" key="1">
    <citation type="submission" date="2017-02" db="UniProtKB">
        <authorList>
            <consortium name="WormBaseParasite"/>
        </authorList>
    </citation>
    <scope>IDENTIFICATION</scope>
</reference>
<evidence type="ECO:0000313" key="4">
    <source>
        <dbReference type="Proteomes" id="UP000271162"/>
    </source>
</evidence>
<sequence>MTARILAVVLLVAPCDNTYLWEPFELLESTISMEDELLFGEFVYSSGARVAPSATIPRSPHYALGKAEQVLMYKRKRLKDNQRITRKMVAEAGTVSTTPVQTSSTYQNRAETTSAHPTRKVKHLCSQVSKEDVKSQLFHFEEEFPDVHIFINKVTSVPGMIHFMVTHDFREYCDAQVFDAPGGTDAKTANNLLHVLKTLTSVVITGRPWSNKFPEFHRSSHMLANQQLAERKRQYRYKGISIQHQTFTIIPLLVYATLVAFVLTIPFVDNLNWLLNLNVSLLGYSLNEIRDPYVWTIGNSPALYVVWLFPMVGM</sequence>
<proteinExistence type="predicted"/>
<feature type="chain" id="PRO_5043125606" evidence="2">
    <location>
        <begin position="18"/>
        <end position="314"/>
    </location>
</feature>